<evidence type="ECO:0000256" key="5">
    <source>
        <dbReference type="SAM" id="Phobius"/>
    </source>
</evidence>
<dbReference type="RefSeq" id="WP_160823840.1">
    <property type="nucleotide sequence ID" value="NZ_JBHSXE010000001.1"/>
</dbReference>
<name>A0ABW2CC02_9ACTN</name>
<dbReference type="SUPFAM" id="SSF55874">
    <property type="entry name" value="ATPase domain of HSP90 chaperone/DNA topoisomerase II/histidine kinase"/>
    <property type="match status" value="1"/>
</dbReference>
<comment type="caution">
    <text evidence="7">The sequence shown here is derived from an EMBL/GenBank/DDBJ whole genome shotgun (WGS) entry which is preliminary data.</text>
</comment>
<protein>
    <submittedName>
        <fullName evidence="7">Sensor histidine kinase</fullName>
    </submittedName>
</protein>
<evidence type="ECO:0000256" key="1">
    <source>
        <dbReference type="ARBA" id="ARBA00022679"/>
    </source>
</evidence>
<feature type="transmembrane region" description="Helical" evidence="5">
    <location>
        <begin position="104"/>
        <end position="124"/>
    </location>
</feature>
<keyword evidence="8" id="KW-1185">Reference proteome</keyword>
<keyword evidence="5" id="KW-0472">Membrane</keyword>
<dbReference type="GO" id="GO:0016301">
    <property type="term" value="F:kinase activity"/>
    <property type="evidence" value="ECO:0007669"/>
    <property type="project" value="UniProtKB-KW"/>
</dbReference>
<feature type="region of interest" description="Disordered" evidence="4">
    <location>
        <begin position="361"/>
        <end position="385"/>
    </location>
</feature>
<gene>
    <name evidence="7" type="ORF">ACFQKB_05170</name>
</gene>
<feature type="transmembrane region" description="Helical" evidence="5">
    <location>
        <begin position="79"/>
        <end position="98"/>
    </location>
</feature>
<feature type="transmembrane region" description="Helical" evidence="5">
    <location>
        <begin position="26"/>
        <end position="46"/>
    </location>
</feature>
<accession>A0ABW2CC02</accession>
<keyword evidence="5" id="KW-1133">Transmembrane helix</keyword>
<feature type="transmembrane region" description="Helical" evidence="5">
    <location>
        <begin position="131"/>
        <end position="148"/>
    </location>
</feature>
<feature type="transmembrane region" description="Helical" evidence="5">
    <location>
        <begin position="52"/>
        <end position="72"/>
    </location>
</feature>
<dbReference type="Gene3D" id="3.30.565.10">
    <property type="entry name" value="Histidine kinase-like ATPase, C-terminal domain"/>
    <property type="match status" value="1"/>
</dbReference>
<reference evidence="8" key="1">
    <citation type="journal article" date="2019" name="Int. J. Syst. Evol. Microbiol.">
        <title>The Global Catalogue of Microorganisms (GCM) 10K type strain sequencing project: providing services to taxonomists for standard genome sequencing and annotation.</title>
        <authorList>
            <consortium name="The Broad Institute Genomics Platform"/>
            <consortium name="The Broad Institute Genome Sequencing Center for Infectious Disease"/>
            <person name="Wu L."/>
            <person name="Ma J."/>
        </authorList>
    </citation>
    <scope>NUCLEOTIDE SEQUENCE [LARGE SCALE GENOMIC DNA]</scope>
    <source>
        <strain evidence="8">JCM 3369</strain>
    </source>
</reference>
<dbReference type="EMBL" id="JBHSXS010000002">
    <property type="protein sequence ID" value="MFC6879154.1"/>
    <property type="molecule type" value="Genomic_DNA"/>
</dbReference>
<feature type="transmembrane region" description="Helical" evidence="5">
    <location>
        <begin position="154"/>
        <end position="172"/>
    </location>
</feature>
<dbReference type="InterPro" id="IPR050482">
    <property type="entry name" value="Sensor_HK_TwoCompSys"/>
</dbReference>
<dbReference type="InterPro" id="IPR003594">
    <property type="entry name" value="HATPase_dom"/>
</dbReference>
<organism evidence="7 8">
    <name type="scientific">Actinomadura yumaensis</name>
    <dbReference type="NCBI Taxonomy" id="111807"/>
    <lineage>
        <taxon>Bacteria</taxon>
        <taxon>Bacillati</taxon>
        <taxon>Actinomycetota</taxon>
        <taxon>Actinomycetes</taxon>
        <taxon>Streptosporangiales</taxon>
        <taxon>Thermomonosporaceae</taxon>
        <taxon>Actinomadura</taxon>
    </lineage>
</organism>
<proteinExistence type="predicted"/>
<dbReference type="PANTHER" id="PTHR24421">
    <property type="entry name" value="NITRATE/NITRITE SENSOR PROTEIN NARX-RELATED"/>
    <property type="match status" value="1"/>
</dbReference>
<keyword evidence="2 7" id="KW-0418">Kinase</keyword>
<sequence length="385" mass="39325">MPGVQGTGQVGPAQAGVERRTAHFMVALRLSSSFAGGVAALLGATLAQRPGLAVACGAGLMVWGGAFSLLVLTRGPRTGFVVGDVAVTAVLCLLHRQLVPDEVLGASAGTGWVDIVASSAVFLVQFGARQPFGTVATGCVVAAYVLGAPGWREAPAVLVLQGLLAAALVGLLRREARAADRGLAAQAEAAARAAAQSATRADERDQQRRLHDTVLATLTMVGAGGITGPSPVLARRAAADLAVIESLATGGPDSGRARLDVALRAAVQALRPGLPQLRVDFAVPPCELPRRAVAAIAQSAQEALTNIARHAGTASARIESRRTESGVRVEIGDEGRGFDVAAVPAQRRGLNESVRGRMAAAGGGAEIDSRPGGGTRVRLWWPDGR</sequence>
<dbReference type="Proteomes" id="UP001596380">
    <property type="component" value="Unassembled WGS sequence"/>
</dbReference>
<dbReference type="Pfam" id="PF02518">
    <property type="entry name" value="HATPase_c"/>
    <property type="match status" value="1"/>
</dbReference>
<evidence type="ECO:0000313" key="7">
    <source>
        <dbReference type="EMBL" id="MFC6879154.1"/>
    </source>
</evidence>
<evidence type="ECO:0000256" key="4">
    <source>
        <dbReference type="SAM" id="MobiDB-lite"/>
    </source>
</evidence>
<dbReference type="InterPro" id="IPR036890">
    <property type="entry name" value="HATPase_C_sf"/>
</dbReference>
<evidence type="ECO:0000256" key="3">
    <source>
        <dbReference type="ARBA" id="ARBA00023012"/>
    </source>
</evidence>
<evidence type="ECO:0000313" key="8">
    <source>
        <dbReference type="Proteomes" id="UP001596380"/>
    </source>
</evidence>
<evidence type="ECO:0000256" key="2">
    <source>
        <dbReference type="ARBA" id="ARBA00022777"/>
    </source>
</evidence>
<feature type="compositionally biased region" description="Gly residues" evidence="4">
    <location>
        <begin position="361"/>
        <end position="375"/>
    </location>
</feature>
<feature type="domain" description="Histidine kinase/HSP90-like ATPase" evidence="6">
    <location>
        <begin position="296"/>
        <end position="383"/>
    </location>
</feature>
<evidence type="ECO:0000259" key="6">
    <source>
        <dbReference type="Pfam" id="PF02518"/>
    </source>
</evidence>
<keyword evidence="1" id="KW-0808">Transferase</keyword>
<keyword evidence="5" id="KW-0812">Transmembrane</keyword>
<keyword evidence="3" id="KW-0902">Two-component regulatory system</keyword>